<dbReference type="EMBL" id="DF144856">
    <property type="protein sequence ID" value="GAA57572.1"/>
    <property type="molecule type" value="Genomic_DNA"/>
</dbReference>
<reference key="2">
    <citation type="submission" date="2011-10" db="EMBL/GenBank/DDBJ databases">
        <title>The genome and transcriptome sequence of Clonorchis sinensis provide insights into the carcinogenic liver fluke.</title>
        <authorList>
            <person name="Wang X."/>
            <person name="Huang Y."/>
            <person name="Chen W."/>
            <person name="Liu H."/>
            <person name="Guo L."/>
            <person name="Chen Y."/>
            <person name="Luo F."/>
            <person name="Zhou W."/>
            <person name="Sun J."/>
            <person name="Mao Q."/>
            <person name="Liang P."/>
            <person name="Zhou C."/>
            <person name="Tian Y."/>
            <person name="Men J."/>
            <person name="Lv X."/>
            <person name="Huang L."/>
            <person name="Zhou J."/>
            <person name="Hu Y."/>
            <person name="Li R."/>
            <person name="Zhang F."/>
            <person name="Lei H."/>
            <person name="Li X."/>
            <person name="Hu X."/>
            <person name="Liang C."/>
            <person name="Xu J."/>
            <person name="Wu Z."/>
            <person name="Yu X."/>
        </authorList>
    </citation>
    <scope>NUCLEOTIDE SEQUENCE</scope>
    <source>
        <strain>Henan</strain>
    </source>
</reference>
<dbReference type="Proteomes" id="UP000008909">
    <property type="component" value="Unassembled WGS sequence"/>
</dbReference>
<protein>
    <submittedName>
        <fullName evidence="1">Uncharacterized protein</fullName>
    </submittedName>
</protein>
<gene>
    <name evidence="1" type="ORF">CLF_112910</name>
</gene>
<proteinExistence type="predicted"/>
<evidence type="ECO:0000313" key="2">
    <source>
        <dbReference type="Proteomes" id="UP000008909"/>
    </source>
</evidence>
<reference evidence="1" key="1">
    <citation type="journal article" date="2011" name="Genome Biol.">
        <title>The draft genome of the carcinogenic human liver fluke Clonorchis sinensis.</title>
        <authorList>
            <person name="Wang X."/>
            <person name="Chen W."/>
            <person name="Huang Y."/>
            <person name="Sun J."/>
            <person name="Men J."/>
            <person name="Liu H."/>
            <person name="Luo F."/>
            <person name="Guo L."/>
            <person name="Lv X."/>
            <person name="Deng C."/>
            <person name="Zhou C."/>
            <person name="Fan Y."/>
            <person name="Li X."/>
            <person name="Huang L."/>
            <person name="Hu Y."/>
            <person name="Liang C."/>
            <person name="Hu X."/>
            <person name="Xu J."/>
            <person name="Yu X."/>
        </authorList>
    </citation>
    <scope>NUCLEOTIDE SEQUENCE [LARGE SCALE GENOMIC DNA]</scope>
    <source>
        <strain evidence="1">Henan</strain>
    </source>
</reference>
<keyword evidence="2" id="KW-1185">Reference proteome</keyword>
<organism evidence="1 2">
    <name type="scientific">Clonorchis sinensis</name>
    <name type="common">Chinese liver fluke</name>
    <dbReference type="NCBI Taxonomy" id="79923"/>
    <lineage>
        <taxon>Eukaryota</taxon>
        <taxon>Metazoa</taxon>
        <taxon>Spiralia</taxon>
        <taxon>Lophotrochozoa</taxon>
        <taxon>Platyhelminthes</taxon>
        <taxon>Trematoda</taxon>
        <taxon>Digenea</taxon>
        <taxon>Opisthorchiida</taxon>
        <taxon>Opisthorchiata</taxon>
        <taxon>Opisthorchiidae</taxon>
        <taxon>Clonorchis</taxon>
    </lineage>
</organism>
<evidence type="ECO:0000313" key="1">
    <source>
        <dbReference type="EMBL" id="GAA57572.1"/>
    </source>
</evidence>
<sequence>MTQYDLKFGLYPGKLIGSYTFDPFLSCLTGCRKPLSTAQLRNHSFGGLPVWFLTLVLVAQAIKTVATLLDVDKRGLLNVRQQVNAGAFIQICRTLRSDSTILVDFQSLLFIKSIIFCAVRVLPFDFHRLVIFNAPDRIPLEHTKTAILTACGMQDTMCTARRLRKSKPSMCCPIIMRFRDEKNAARLLTAQTLLSST</sequence>
<accession>G7YX92</accession>
<dbReference type="AlphaFoldDB" id="G7YX92"/>
<name>G7YX92_CLOSI</name>